<name>A0A6H1ZU97_9ZZZZ</name>
<dbReference type="EMBL" id="MT144936">
    <property type="protein sequence ID" value="QJI01605.1"/>
    <property type="molecule type" value="Genomic_DNA"/>
</dbReference>
<evidence type="ECO:0000313" key="2">
    <source>
        <dbReference type="EMBL" id="QJA60904.1"/>
    </source>
</evidence>
<dbReference type="EMBL" id="MT141424">
    <property type="protein sequence ID" value="QJA60904.1"/>
    <property type="molecule type" value="Genomic_DNA"/>
</dbReference>
<accession>A0A6H1ZU97</accession>
<evidence type="ECO:0000313" key="1">
    <source>
        <dbReference type="EMBL" id="QJA51049.1"/>
    </source>
</evidence>
<dbReference type="EMBL" id="MT144234">
    <property type="protein sequence ID" value="QJA51049.1"/>
    <property type="molecule type" value="Genomic_DNA"/>
</dbReference>
<organism evidence="1">
    <name type="scientific">viral metagenome</name>
    <dbReference type="NCBI Taxonomy" id="1070528"/>
    <lineage>
        <taxon>unclassified sequences</taxon>
        <taxon>metagenomes</taxon>
        <taxon>organismal metagenomes</taxon>
    </lineage>
</organism>
<evidence type="ECO:0008006" key="5">
    <source>
        <dbReference type="Google" id="ProtNLM"/>
    </source>
</evidence>
<evidence type="ECO:0000313" key="3">
    <source>
        <dbReference type="EMBL" id="QJA81236.1"/>
    </source>
</evidence>
<reference evidence="1" key="1">
    <citation type="submission" date="2020-03" db="EMBL/GenBank/DDBJ databases">
        <title>The deep terrestrial virosphere.</title>
        <authorList>
            <person name="Holmfeldt K."/>
            <person name="Nilsson E."/>
            <person name="Simone D."/>
            <person name="Lopez-Fernandez M."/>
            <person name="Wu X."/>
            <person name="de Brujin I."/>
            <person name="Lundin D."/>
            <person name="Andersson A."/>
            <person name="Bertilsson S."/>
            <person name="Dopson M."/>
        </authorList>
    </citation>
    <scope>NUCLEOTIDE SEQUENCE</scope>
    <source>
        <strain evidence="3">MM415A00564</strain>
        <strain evidence="2">MM415B01029</strain>
        <strain evidence="1">TM448A01963</strain>
        <strain evidence="4">TM448B02663</strain>
    </source>
</reference>
<gene>
    <name evidence="3" type="ORF">MM415A00564_0009</name>
    <name evidence="2" type="ORF">MM415B01029_0017</name>
    <name evidence="1" type="ORF">TM448A01963_0008</name>
    <name evidence="4" type="ORF">TM448B02663_0006</name>
</gene>
<protein>
    <recommendedName>
        <fullName evidence="5">Holliday junction resolvase RuvC</fullName>
    </recommendedName>
</protein>
<dbReference type="EMBL" id="MT142452">
    <property type="protein sequence ID" value="QJA81236.1"/>
    <property type="molecule type" value="Genomic_DNA"/>
</dbReference>
<evidence type="ECO:0000313" key="4">
    <source>
        <dbReference type="EMBL" id="QJI01605.1"/>
    </source>
</evidence>
<dbReference type="AlphaFoldDB" id="A0A6H1ZU97"/>
<proteinExistence type="predicted"/>
<sequence length="183" mass="20377">MGLPYEMRIAVGLDVSSVKPGWAVVVNGHLRQFGVVRKSQIPFACRIAQEVAERVMACCTFAGGKHTIIPVVAIEVQRGPIPAFKREKLKECYRMEGRILQMLGCNDPYHVPASREKKAARRRRIELKYQSDLKKLDEWYATAPGPARRTKSLSSVPEDAIDAIAVADAAWAKTLGERPRGYA</sequence>